<dbReference type="SUPFAM" id="SSF64307">
    <property type="entry name" value="SirA-like"/>
    <property type="match status" value="1"/>
</dbReference>
<dbReference type="Pfam" id="PF01206">
    <property type="entry name" value="TusA"/>
    <property type="match status" value="1"/>
</dbReference>
<name>A0A382XQF7_9ZZZZ</name>
<protein>
    <recommendedName>
        <fullName evidence="1">UPF0033 domain-containing protein</fullName>
    </recommendedName>
</protein>
<dbReference type="InterPro" id="IPR001455">
    <property type="entry name" value="TusA-like"/>
</dbReference>
<dbReference type="InterPro" id="IPR036868">
    <property type="entry name" value="TusA-like_sf"/>
</dbReference>
<dbReference type="PROSITE" id="PS01148">
    <property type="entry name" value="UPF0033"/>
    <property type="match status" value="1"/>
</dbReference>
<evidence type="ECO:0000259" key="1">
    <source>
        <dbReference type="PROSITE" id="PS01148"/>
    </source>
</evidence>
<feature type="domain" description="UPF0033" evidence="1">
    <location>
        <begin position="7"/>
        <end position="31"/>
    </location>
</feature>
<sequence>MEIDEKVDACGLDCPLPLLKAKQALNKLESGLVLEVICNDPGSMRDFAAFARQSGNELLRQEESDGQYTHWLKKA</sequence>
<reference evidence="2" key="1">
    <citation type="submission" date="2018-05" db="EMBL/GenBank/DDBJ databases">
        <authorList>
            <person name="Lanie J.A."/>
            <person name="Ng W.-L."/>
            <person name="Kazmierczak K.M."/>
            <person name="Andrzejewski T.M."/>
            <person name="Davidsen T.M."/>
            <person name="Wayne K.J."/>
            <person name="Tettelin H."/>
            <person name="Glass J.I."/>
            <person name="Rusch D."/>
            <person name="Podicherti R."/>
            <person name="Tsui H.-C.T."/>
            <person name="Winkler M.E."/>
        </authorList>
    </citation>
    <scope>NUCLEOTIDE SEQUENCE</scope>
</reference>
<evidence type="ECO:0000313" key="2">
    <source>
        <dbReference type="EMBL" id="SVD72885.1"/>
    </source>
</evidence>
<dbReference type="CDD" id="cd00291">
    <property type="entry name" value="SirA_YedF_YeeD"/>
    <property type="match status" value="1"/>
</dbReference>
<accession>A0A382XQF7</accession>
<dbReference type="EMBL" id="UINC01169378">
    <property type="protein sequence ID" value="SVD72885.1"/>
    <property type="molecule type" value="Genomic_DNA"/>
</dbReference>
<dbReference type="PANTHER" id="PTHR33279:SF2">
    <property type="entry name" value="SULFUR CARRIER PROTEIN TUSA"/>
    <property type="match status" value="1"/>
</dbReference>
<dbReference type="AlphaFoldDB" id="A0A382XQF7"/>
<gene>
    <name evidence="2" type="ORF">METZ01_LOCUS425739</name>
</gene>
<proteinExistence type="predicted"/>
<dbReference type="Gene3D" id="3.30.110.40">
    <property type="entry name" value="TusA-like domain"/>
    <property type="match status" value="1"/>
</dbReference>
<dbReference type="PANTHER" id="PTHR33279">
    <property type="entry name" value="SULFUR CARRIER PROTEIN YEDF-RELATED"/>
    <property type="match status" value="1"/>
</dbReference>
<organism evidence="2">
    <name type="scientific">marine metagenome</name>
    <dbReference type="NCBI Taxonomy" id="408172"/>
    <lineage>
        <taxon>unclassified sequences</taxon>
        <taxon>metagenomes</taxon>
        <taxon>ecological metagenomes</taxon>
    </lineage>
</organism>